<dbReference type="Gene3D" id="3.40.190.10">
    <property type="entry name" value="Periplasmic binding protein-like II"/>
    <property type="match status" value="1"/>
</dbReference>
<feature type="domain" description="G-protein coupled receptors family 3 profile" evidence="7">
    <location>
        <begin position="415"/>
        <end position="648"/>
    </location>
</feature>
<keyword evidence="2 5" id="KW-0812">Transmembrane</keyword>
<dbReference type="AlphaFoldDB" id="A0A1Y1VKK8"/>
<evidence type="ECO:0000313" key="9">
    <source>
        <dbReference type="Proteomes" id="UP000193719"/>
    </source>
</evidence>
<dbReference type="InterPro" id="IPR006059">
    <property type="entry name" value="SBP"/>
</dbReference>
<keyword evidence="6" id="KW-0732">Signal</keyword>
<feature type="chain" id="PRO_5012349952" evidence="6">
    <location>
        <begin position="22"/>
        <end position="755"/>
    </location>
</feature>
<dbReference type="PANTHER" id="PTHR43649:SF12">
    <property type="entry name" value="DIACETYLCHITOBIOSE BINDING PROTEIN DASA"/>
    <property type="match status" value="1"/>
</dbReference>
<gene>
    <name evidence="8" type="ORF">BCR36DRAFT_402274</name>
</gene>
<evidence type="ECO:0000313" key="8">
    <source>
        <dbReference type="EMBL" id="ORX57918.1"/>
    </source>
</evidence>
<evidence type="ECO:0000256" key="1">
    <source>
        <dbReference type="ARBA" id="ARBA00004141"/>
    </source>
</evidence>
<dbReference type="PANTHER" id="PTHR43649">
    <property type="entry name" value="ARABINOSE-BINDING PROTEIN-RELATED"/>
    <property type="match status" value="1"/>
</dbReference>
<evidence type="ECO:0000256" key="5">
    <source>
        <dbReference type="SAM" id="Phobius"/>
    </source>
</evidence>
<feature type="transmembrane region" description="Helical" evidence="5">
    <location>
        <begin position="483"/>
        <end position="501"/>
    </location>
</feature>
<dbReference type="GO" id="GO:0004930">
    <property type="term" value="F:G protein-coupled receptor activity"/>
    <property type="evidence" value="ECO:0007669"/>
    <property type="project" value="InterPro"/>
</dbReference>
<dbReference type="InterPro" id="IPR050490">
    <property type="entry name" value="Bact_solute-bd_prot1"/>
</dbReference>
<protein>
    <submittedName>
        <fullName evidence="8">Periplasmic binding protein-like II</fullName>
    </submittedName>
</protein>
<comment type="subcellular location">
    <subcellularLocation>
        <location evidence="1">Membrane</location>
        <topology evidence="1">Multi-pass membrane protein</topology>
    </subcellularLocation>
</comment>
<accession>A0A1Y1VKK8</accession>
<evidence type="ECO:0000259" key="7">
    <source>
        <dbReference type="Pfam" id="PF00003"/>
    </source>
</evidence>
<dbReference type="OrthoDB" id="10559610at2759"/>
<keyword evidence="9" id="KW-1185">Reference proteome</keyword>
<dbReference type="Pfam" id="PF00003">
    <property type="entry name" value="7tm_3"/>
    <property type="match status" value="1"/>
</dbReference>
<comment type="caution">
    <text evidence="8">The sequence shown here is derived from an EMBL/GenBank/DDBJ whole genome shotgun (WGS) entry which is preliminary data.</text>
</comment>
<feature type="transmembrane region" description="Helical" evidence="5">
    <location>
        <begin position="631"/>
        <end position="655"/>
    </location>
</feature>
<feature type="transmembrane region" description="Helical" evidence="5">
    <location>
        <begin position="415"/>
        <end position="433"/>
    </location>
</feature>
<keyword evidence="4 5" id="KW-0472">Membrane</keyword>
<evidence type="ECO:0000256" key="2">
    <source>
        <dbReference type="ARBA" id="ARBA00022692"/>
    </source>
</evidence>
<sequence>MWLLHTLFIIFFLYFVDFGKAIVINAVIYAYDSNNGYFTSLVNAYNEYTKKNNIDLTINLNSILEGEYDDFSSFMGANFAKKSKKYDIFFNSARLSSIYASHFEDLKKYLSSDYSKLIHPEIYKACEQEGRLIGLPTTTLITGLYSNINLLNKYNKRVPKTWKELMETSKYILAEERKLNNTNLIPYNGIFCDEEDGTSSLYEFIYSFRDNINSPFPDLKSKNTIDALKMIKQLKEELNLEDVFKQSKKLVYTKLDGSILFFKFWYFNVLSPLYSVDIMPGHTEGVSGGVIGSNNMGINKYSDEEKKIAAAKAIEYMTSETFQRKYVIDDALFSVNLNAYDEKSICEQINCPFLKSFQPIPRPYNRIKDYEDYSEKFRKYAYEYIYGNKTVEEASLNLYNLEHIYYLSLDTEDTSAGLVFLIIYSISSIVILASSSFLYTKKHQPHFSFFTKDLWYMIIVGFIIQLASRVLEFGPVNNYKWHIKIFLYSFGYMLIIIPTLYKLICNFPEENKISNWVQSHKYLFIGSFLMLDVLLCSLFMIIPYEITIINGSDRKKFEVCDMKNSIGQVIMILIVAFKGIIILGIGYLVFCEWNLKETILDIHYITSALYINCIGIIGIAVLKYINYNDYVAYHTIHQTVFFVFIFVNYIFYYGFRIFLPLFRSDEANYGFTGPLHMFQIKSNNKIISVNSNQTKKSNLSNASSGKYSKLISYHFQTSIGKKDSINSNSSTILNNQNSIIKSNQIKTFTSSTNTN</sequence>
<name>A0A1Y1VKK8_9FUNG</name>
<organism evidence="8 9">
    <name type="scientific">Piromyces finnis</name>
    <dbReference type="NCBI Taxonomy" id="1754191"/>
    <lineage>
        <taxon>Eukaryota</taxon>
        <taxon>Fungi</taxon>
        <taxon>Fungi incertae sedis</taxon>
        <taxon>Chytridiomycota</taxon>
        <taxon>Chytridiomycota incertae sedis</taxon>
        <taxon>Neocallimastigomycetes</taxon>
        <taxon>Neocallimastigales</taxon>
        <taxon>Neocallimastigaceae</taxon>
        <taxon>Piromyces</taxon>
    </lineage>
</organism>
<evidence type="ECO:0000256" key="3">
    <source>
        <dbReference type="ARBA" id="ARBA00022989"/>
    </source>
</evidence>
<dbReference type="Pfam" id="PF13416">
    <property type="entry name" value="SBP_bac_8"/>
    <property type="match status" value="1"/>
</dbReference>
<feature type="transmembrane region" description="Helical" evidence="5">
    <location>
        <begin position="454"/>
        <end position="471"/>
    </location>
</feature>
<feature type="transmembrane region" description="Helical" evidence="5">
    <location>
        <begin position="566"/>
        <end position="590"/>
    </location>
</feature>
<feature type="transmembrane region" description="Helical" evidence="5">
    <location>
        <begin position="522"/>
        <end position="546"/>
    </location>
</feature>
<evidence type="ECO:0000256" key="6">
    <source>
        <dbReference type="SAM" id="SignalP"/>
    </source>
</evidence>
<dbReference type="EMBL" id="MCFH01000005">
    <property type="protein sequence ID" value="ORX57918.1"/>
    <property type="molecule type" value="Genomic_DNA"/>
</dbReference>
<dbReference type="Proteomes" id="UP000193719">
    <property type="component" value="Unassembled WGS sequence"/>
</dbReference>
<reference evidence="8 9" key="2">
    <citation type="submission" date="2016-08" db="EMBL/GenBank/DDBJ databases">
        <title>Pervasive Adenine N6-methylation of Active Genes in Fungi.</title>
        <authorList>
            <consortium name="DOE Joint Genome Institute"/>
            <person name="Mondo S.J."/>
            <person name="Dannebaum R.O."/>
            <person name="Kuo R.C."/>
            <person name="Labutti K."/>
            <person name="Haridas S."/>
            <person name="Kuo A."/>
            <person name="Salamov A."/>
            <person name="Ahrendt S.R."/>
            <person name="Lipzen A."/>
            <person name="Sullivan W."/>
            <person name="Andreopoulos W.B."/>
            <person name="Clum A."/>
            <person name="Lindquist E."/>
            <person name="Daum C."/>
            <person name="Ramamoorthy G.K."/>
            <person name="Gryganskyi A."/>
            <person name="Culley D."/>
            <person name="Magnuson J.K."/>
            <person name="James T.Y."/>
            <person name="O'Malley M.A."/>
            <person name="Stajich J.E."/>
            <person name="Spatafora J.W."/>
            <person name="Visel A."/>
            <person name="Grigoriev I.V."/>
        </authorList>
    </citation>
    <scope>NUCLEOTIDE SEQUENCE [LARGE SCALE GENOMIC DNA]</scope>
    <source>
        <strain evidence="9">finn</strain>
    </source>
</reference>
<proteinExistence type="predicted"/>
<feature type="transmembrane region" description="Helical" evidence="5">
    <location>
        <begin position="602"/>
        <end position="625"/>
    </location>
</feature>
<dbReference type="GO" id="GO:0016020">
    <property type="term" value="C:membrane"/>
    <property type="evidence" value="ECO:0007669"/>
    <property type="project" value="UniProtKB-SubCell"/>
</dbReference>
<keyword evidence="3 5" id="KW-1133">Transmembrane helix</keyword>
<dbReference type="SUPFAM" id="SSF53850">
    <property type="entry name" value="Periplasmic binding protein-like II"/>
    <property type="match status" value="1"/>
</dbReference>
<dbReference type="InterPro" id="IPR017978">
    <property type="entry name" value="GPCR_3_C"/>
</dbReference>
<evidence type="ECO:0000256" key="4">
    <source>
        <dbReference type="ARBA" id="ARBA00023136"/>
    </source>
</evidence>
<feature type="signal peptide" evidence="6">
    <location>
        <begin position="1"/>
        <end position="21"/>
    </location>
</feature>
<reference evidence="8 9" key="1">
    <citation type="submission" date="2016-08" db="EMBL/GenBank/DDBJ databases">
        <title>Genomes of anaerobic fungi encode conserved fungal cellulosomes for biomass hydrolysis.</title>
        <authorList>
            <consortium name="DOE Joint Genome Institute"/>
            <person name="Haitjema C.H."/>
            <person name="Gilmore S.P."/>
            <person name="Henske J.K."/>
            <person name="Solomon K.V."/>
            <person name="De Groot R."/>
            <person name="Kuo A."/>
            <person name="Mondo S.J."/>
            <person name="Salamov A.A."/>
            <person name="Labutti K."/>
            <person name="Zhao Z."/>
            <person name="Chiniquy J."/>
            <person name="Barry K."/>
            <person name="Brewer H.M."/>
            <person name="Purvine S.O."/>
            <person name="Wright A.T."/>
            <person name="Boxma B."/>
            <person name="Van Alen T."/>
            <person name="Hackstein J.H."/>
            <person name="Baker S.E."/>
            <person name="Grigoriev I.V."/>
            <person name="O'Malley M.A."/>
        </authorList>
    </citation>
    <scope>NUCLEOTIDE SEQUENCE [LARGE SCALE GENOMIC DNA]</scope>
    <source>
        <strain evidence="9">finn</strain>
    </source>
</reference>